<dbReference type="EMBL" id="FNIZ01000008">
    <property type="protein sequence ID" value="SDO80423.1"/>
    <property type="molecule type" value="Genomic_DNA"/>
</dbReference>
<keyword evidence="1" id="KW-0175">Coiled coil</keyword>
<keyword evidence="4" id="KW-1185">Reference proteome</keyword>
<sequence length="266" mass="30626">MKQLTLIKKDGQPLAHSRDVAEMIGKEHNMLMRSIRQYVGILTSAELHPSDFFIPSYYQDAKKEQRPCFLLTKKGCDMVANKMTGEKGVLFTAEYVTRFEEMQKELQKQSAQQLPGNYKEALLQLVKEVEEKEMLQLENRAYQNEIASNRPKVEYVDEVLKSTDLMITSQIAEDYGMSAQGFNQLLKKHGVQYKKNGQWLLYSKHKGNGYTKSETHTFNKTDGTPAARVQSKWTQKGRLFIYELLKTKGILPTMEQMKLELIEGGK</sequence>
<accession>A0A1H0MIZ9</accession>
<feature type="domain" description="Antirepressor protein C-terminal" evidence="2">
    <location>
        <begin position="143"/>
        <end position="246"/>
    </location>
</feature>
<name>A0A1H0MIZ9_HALAD</name>
<dbReference type="GO" id="GO:0003677">
    <property type="term" value="F:DNA binding"/>
    <property type="evidence" value="ECO:0007669"/>
    <property type="project" value="InterPro"/>
</dbReference>
<dbReference type="Pfam" id="PF03374">
    <property type="entry name" value="ANT"/>
    <property type="match status" value="1"/>
</dbReference>
<reference evidence="4" key="1">
    <citation type="submission" date="2016-10" db="EMBL/GenBank/DDBJ databases">
        <authorList>
            <person name="Varghese N."/>
            <person name="Submissions S."/>
        </authorList>
    </citation>
    <scope>NUCLEOTIDE SEQUENCE [LARGE SCALE GENOMIC DNA]</scope>
    <source>
        <strain evidence="4">CGMCC 1.3703</strain>
    </source>
</reference>
<evidence type="ECO:0000256" key="1">
    <source>
        <dbReference type="SAM" id="Coils"/>
    </source>
</evidence>
<dbReference type="Pfam" id="PF09669">
    <property type="entry name" value="Phage_pRha"/>
    <property type="match status" value="1"/>
</dbReference>
<dbReference type="AlphaFoldDB" id="A0A1H0MIZ9"/>
<protein>
    <submittedName>
        <fullName evidence="3">Phage regulatory protein, rha family</fullName>
    </submittedName>
</protein>
<dbReference type="NCBIfam" id="TIGR02681">
    <property type="entry name" value="phage_pRha"/>
    <property type="match status" value="1"/>
</dbReference>
<evidence type="ECO:0000313" key="3">
    <source>
        <dbReference type="EMBL" id="SDO80423.1"/>
    </source>
</evidence>
<evidence type="ECO:0000313" key="4">
    <source>
        <dbReference type="Proteomes" id="UP000198860"/>
    </source>
</evidence>
<feature type="coiled-coil region" evidence="1">
    <location>
        <begin position="118"/>
        <end position="145"/>
    </location>
</feature>
<organism evidence="3 4">
    <name type="scientific">Halobacillus aidingensis</name>
    <dbReference type="NCBI Taxonomy" id="240303"/>
    <lineage>
        <taxon>Bacteria</taxon>
        <taxon>Bacillati</taxon>
        <taxon>Bacillota</taxon>
        <taxon>Bacilli</taxon>
        <taxon>Bacillales</taxon>
        <taxon>Bacillaceae</taxon>
        <taxon>Halobacillus</taxon>
    </lineage>
</organism>
<dbReference type="RefSeq" id="WP_244157165.1">
    <property type="nucleotide sequence ID" value="NZ_FNIZ01000008.1"/>
</dbReference>
<dbReference type="InterPro" id="IPR005039">
    <property type="entry name" value="Ant_C"/>
</dbReference>
<dbReference type="InterPro" id="IPR014054">
    <property type="entry name" value="Phage_regulatory_Rha"/>
</dbReference>
<gene>
    <name evidence="3" type="ORF">SAMN05421677_10854</name>
</gene>
<evidence type="ECO:0000259" key="2">
    <source>
        <dbReference type="Pfam" id="PF03374"/>
    </source>
</evidence>
<dbReference type="STRING" id="240303.SAMN05421677_10854"/>
<dbReference type="Proteomes" id="UP000198860">
    <property type="component" value="Unassembled WGS sequence"/>
</dbReference>
<proteinExistence type="predicted"/>